<feature type="compositionally biased region" description="Basic and acidic residues" evidence="1">
    <location>
        <begin position="23"/>
        <end position="38"/>
    </location>
</feature>
<name>A0A6J4SJK9_9ACTN</name>
<dbReference type="AlphaFoldDB" id="A0A6J4SJK9"/>
<feature type="region of interest" description="Disordered" evidence="1">
    <location>
        <begin position="1"/>
        <end position="38"/>
    </location>
</feature>
<protein>
    <submittedName>
        <fullName evidence="2">Uncharacterized protein</fullName>
    </submittedName>
</protein>
<dbReference type="EMBL" id="CADCVJ010000235">
    <property type="protein sequence ID" value="CAA9495605.1"/>
    <property type="molecule type" value="Genomic_DNA"/>
</dbReference>
<accession>A0A6J4SJK9</accession>
<sequence>GWCGARRLAGAPGSAELAGGARGDGEGDERSGGEHQSV</sequence>
<proteinExistence type="predicted"/>
<gene>
    <name evidence="2" type="ORF">AVDCRST_MAG38-2889</name>
</gene>
<feature type="non-terminal residue" evidence="2">
    <location>
        <position position="38"/>
    </location>
</feature>
<evidence type="ECO:0000256" key="1">
    <source>
        <dbReference type="SAM" id="MobiDB-lite"/>
    </source>
</evidence>
<reference evidence="2" key="1">
    <citation type="submission" date="2020-02" db="EMBL/GenBank/DDBJ databases">
        <authorList>
            <person name="Meier V. D."/>
        </authorList>
    </citation>
    <scope>NUCLEOTIDE SEQUENCE</scope>
    <source>
        <strain evidence="2">AVDCRST_MAG38</strain>
    </source>
</reference>
<feature type="non-terminal residue" evidence="2">
    <location>
        <position position="1"/>
    </location>
</feature>
<organism evidence="2">
    <name type="scientific">uncultured Solirubrobacteraceae bacterium</name>
    <dbReference type="NCBI Taxonomy" id="1162706"/>
    <lineage>
        <taxon>Bacteria</taxon>
        <taxon>Bacillati</taxon>
        <taxon>Actinomycetota</taxon>
        <taxon>Thermoleophilia</taxon>
        <taxon>Solirubrobacterales</taxon>
        <taxon>Solirubrobacteraceae</taxon>
        <taxon>environmental samples</taxon>
    </lineage>
</organism>
<evidence type="ECO:0000313" key="2">
    <source>
        <dbReference type="EMBL" id="CAA9495605.1"/>
    </source>
</evidence>